<evidence type="ECO:0000313" key="2">
    <source>
        <dbReference type="EMBL" id="KOX67187.1"/>
    </source>
</evidence>
<gene>
    <name evidence="2" type="ORF">WN51_09431</name>
</gene>
<feature type="region of interest" description="Disordered" evidence="1">
    <location>
        <begin position="1312"/>
        <end position="1334"/>
    </location>
</feature>
<feature type="compositionally biased region" description="Polar residues" evidence="1">
    <location>
        <begin position="11"/>
        <end position="33"/>
    </location>
</feature>
<feature type="region of interest" description="Disordered" evidence="1">
    <location>
        <begin position="1231"/>
        <end position="1271"/>
    </location>
</feature>
<feature type="region of interest" description="Disordered" evidence="1">
    <location>
        <begin position="291"/>
        <end position="332"/>
    </location>
</feature>
<protein>
    <submittedName>
        <fullName evidence="2">Uncharacterized protein</fullName>
    </submittedName>
</protein>
<feature type="compositionally biased region" description="Basic and acidic residues" evidence="1">
    <location>
        <begin position="291"/>
        <end position="318"/>
    </location>
</feature>
<evidence type="ECO:0000256" key="1">
    <source>
        <dbReference type="SAM" id="MobiDB-lite"/>
    </source>
</evidence>
<organism evidence="2 3">
    <name type="scientific">Melipona quadrifasciata</name>
    <dbReference type="NCBI Taxonomy" id="166423"/>
    <lineage>
        <taxon>Eukaryota</taxon>
        <taxon>Metazoa</taxon>
        <taxon>Ecdysozoa</taxon>
        <taxon>Arthropoda</taxon>
        <taxon>Hexapoda</taxon>
        <taxon>Insecta</taxon>
        <taxon>Pterygota</taxon>
        <taxon>Neoptera</taxon>
        <taxon>Endopterygota</taxon>
        <taxon>Hymenoptera</taxon>
        <taxon>Apocrita</taxon>
        <taxon>Aculeata</taxon>
        <taxon>Apoidea</taxon>
        <taxon>Anthophila</taxon>
        <taxon>Apidae</taxon>
        <taxon>Melipona</taxon>
    </lineage>
</organism>
<dbReference type="OrthoDB" id="7765355at2759"/>
<feature type="region of interest" description="Disordered" evidence="1">
    <location>
        <begin position="914"/>
        <end position="936"/>
    </location>
</feature>
<dbReference type="EMBL" id="KQ438551">
    <property type="protein sequence ID" value="KOX67187.1"/>
    <property type="molecule type" value="Genomic_DNA"/>
</dbReference>
<dbReference type="Proteomes" id="UP000053105">
    <property type="component" value="Unassembled WGS sequence"/>
</dbReference>
<accession>A0A0M8ZMN0</accession>
<feature type="region of interest" description="Disordered" evidence="1">
    <location>
        <begin position="1"/>
        <end position="47"/>
    </location>
</feature>
<feature type="compositionally biased region" description="Polar residues" evidence="1">
    <location>
        <begin position="873"/>
        <end position="895"/>
    </location>
</feature>
<evidence type="ECO:0000313" key="3">
    <source>
        <dbReference type="Proteomes" id="UP000053105"/>
    </source>
</evidence>
<proteinExistence type="predicted"/>
<feature type="compositionally biased region" description="Low complexity" evidence="1">
    <location>
        <begin position="1246"/>
        <end position="1269"/>
    </location>
</feature>
<feature type="region of interest" description="Disordered" evidence="1">
    <location>
        <begin position="870"/>
        <end position="895"/>
    </location>
</feature>
<keyword evidence="3" id="KW-1185">Reference proteome</keyword>
<sequence>MERRRSGLYYQLSTDSYPTRKNSSHLGSITQLSPIPKSLRKADTSNDVTPGNHFYHSSEHLSHDHYSFVGKRTSTPVFARNKEELENQTLKLSPPGQASSKRTSPLYKQNQALMQVENTTYFDAEGSSWSSAAALKTNSKAGEKKAVQTVAGPLLTSTRYNIDPKVYNDVTSPGLTARLTKYATEASNKLTHQSKYRVGQFPKVNLHANAVPVINVKSMRTRTPVTVNVAPSHAARYSSPSKQNILSNLCHSDDSYSSPNVAQALREISLKRHASREDVVSDFAKKQRRDVVPSGKEFEIQEEVKQKRSRDDSLKSEDDTSPQSKIIRPAKRTKAPSCYDIINSLSSSRHVVSGVKRKARDFSRSGTPDFEKHFKSLECVQNASTQTSVQVRNTSPKRPNYELTERRNNSDACNSVDKLQEYSPLKGILKTSNKCKENGSDRKQARRLITQNNDKNDSVELIECTESGKLTDKLFMRAEPERNEKLRMLVEEQGNIRAKFTTDDVEEIKKEDITDMRQTSMKARLQSMFDAISGKAASRINPDVVIQAEEVNTVKSVASSPVTYVSLNSSTTTTNINTTPISTSAVALTPGTSESNTKSLKHVAFNLPGKDTGMNTNVQIVNTFEKKIENNCSTAATDKTVNVGTTFTSTKSEVVTKPVVSQANAATANSTSSNVQNFNFGKPTSASSTSSIGNTMFTVDTASAKNKSPLLAATTTASIFQSVATAAPTAISSVISVSTVAANMRSEPNQSSNSRTNILQAAGNCSASSSVSTESVKADTIFSSSRTNLATLSNVTQKKEQNPRFASIGSKASVMPFTNITSSNNLTSTTSTMNTSTPSFTFGSNCPPSIAPAKSEGFVFGSSENSGAFGCPTTASRPTSMIPNSATPSSVTGSGAQANSVTVASASNAEAQAKNSPFGVGSNNPPPSFGTSSLSSTTSATDQVVSNASSIFTNASSTPSIFGATTASHQSVFGTSSNLNANAATFTLPKSTATPVFGSNITTTSSVFAPTSAIPIFSNITGGSSVNTTSIPVFGSSTSTPASGINTGGTSNVAQPTTTSTTFGAANVSSNSTVSTFGASNVPVSNNAPVPVFGATSTGTSDFVSQNQNKGNPGTTNQHTSSTAQNFVAASAIFRTAENATGATVFGSSNDTAGHFNSAASSSGTFVGQNVISPNPTFGMGTTVTANGPPAFNDSNKASPFGTQPSTFGTPTMASTSVFASVNTNESNTAPGVFTFGASQKPPQQNTTTFSFGSNNNNNNNNSAASTSAPFQFGSTTSNSATGFNFSAPTTTPSINFGTTSSTATFNASTPGMFSIGSGSTAPRSRNIRTRKLR</sequence>
<name>A0A0M8ZMN0_9HYME</name>
<dbReference type="STRING" id="166423.A0A0M8ZMN0"/>
<reference evidence="2 3" key="1">
    <citation type="submission" date="2015-07" db="EMBL/GenBank/DDBJ databases">
        <title>The genome of Melipona quadrifasciata.</title>
        <authorList>
            <person name="Pan H."/>
            <person name="Kapheim K."/>
        </authorList>
    </citation>
    <scope>NUCLEOTIDE SEQUENCE [LARGE SCALE GENOMIC DNA]</scope>
    <source>
        <strain evidence="2">0111107301</strain>
        <tissue evidence="2">Whole body</tissue>
    </source>
</reference>